<keyword evidence="1" id="KW-1133">Transmembrane helix</keyword>
<evidence type="ECO:0000313" key="2">
    <source>
        <dbReference type="EMBL" id="QDT56103.1"/>
    </source>
</evidence>
<dbReference type="AlphaFoldDB" id="A0A517SIY9"/>
<name>A0A517SIY9_9PLAN</name>
<gene>
    <name evidence="2" type="ORF">Pan44_41540</name>
</gene>
<feature type="transmembrane region" description="Helical" evidence="1">
    <location>
        <begin position="70"/>
        <end position="87"/>
    </location>
</feature>
<reference evidence="2 3" key="1">
    <citation type="submission" date="2019-02" db="EMBL/GenBank/DDBJ databases">
        <title>Deep-cultivation of Planctomycetes and their phenomic and genomic characterization uncovers novel biology.</title>
        <authorList>
            <person name="Wiegand S."/>
            <person name="Jogler M."/>
            <person name="Boedeker C."/>
            <person name="Pinto D."/>
            <person name="Vollmers J."/>
            <person name="Rivas-Marin E."/>
            <person name="Kohn T."/>
            <person name="Peeters S.H."/>
            <person name="Heuer A."/>
            <person name="Rast P."/>
            <person name="Oberbeckmann S."/>
            <person name="Bunk B."/>
            <person name="Jeske O."/>
            <person name="Meyerdierks A."/>
            <person name="Storesund J.E."/>
            <person name="Kallscheuer N."/>
            <person name="Luecker S."/>
            <person name="Lage O.M."/>
            <person name="Pohl T."/>
            <person name="Merkel B.J."/>
            <person name="Hornburger P."/>
            <person name="Mueller R.-W."/>
            <person name="Bruemmer F."/>
            <person name="Labrenz M."/>
            <person name="Spormann A.M."/>
            <person name="Op den Camp H."/>
            <person name="Overmann J."/>
            <person name="Amann R."/>
            <person name="Jetten M.S.M."/>
            <person name="Mascher T."/>
            <person name="Medema M.H."/>
            <person name="Devos D.P."/>
            <person name="Kaster A.-K."/>
            <person name="Ovreas L."/>
            <person name="Rohde M."/>
            <person name="Galperin M.Y."/>
            <person name="Jogler C."/>
        </authorList>
    </citation>
    <scope>NUCLEOTIDE SEQUENCE [LARGE SCALE GENOMIC DNA]</scope>
    <source>
        <strain evidence="2 3">Pan44</strain>
    </source>
</reference>
<accession>A0A517SIY9</accession>
<dbReference type="KEGG" id="ccos:Pan44_41540"/>
<dbReference type="OrthoDB" id="9799456at2"/>
<dbReference type="RefSeq" id="WP_145032993.1">
    <property type="nucleotide sequence ID" value="NZ_CP036271.1"/>
</dbReference>
<dbReference type="InParanoid" id="A0A517SIY9"/>
<dbReference type="Pfam" id="PF06170">
    <property type="entry name" value="DUF983"/>
    <property type="match status" value="1"/>
</dbReference>
<sequence length="138" mass="15861">MTSETPDDRPAIRRWTRPEYPTLVQRALKLRCPRCGEGQLFSGFFRMHERCSSCGLKYERAPGYYLGSSYVNYGLTAVALLIAYIILHYKLGYSNQQLAGPLAGFCVIFPLLAFRYARALWLAMDCRWDPAMMTDEED</sequence>
<keyword evidence="1" id="KW-0812">Transmembrane</keyword>
<dbReference type="InterPro" id="IPR009325">
    <property type="entry name" value="DUF983"/>
</dbReference>
<feature type="transmembrane region" description="Helical" evidence="1">
    <location>
        <begin position="99"/>
        <end position="117"/>
    </location>
</feature>
<keyword evidence="1" id="KW-0472">Membrane</keyword>
<evidence type="ECO:0000256" key="1">
    <source>
        <dbReference type="SAM" id="Phobius"/>
    </source>
</evidence>
<evidence type="ECO:0000313" key="3">
    <source>
        <dbReference type="Proteomes" id="UP000315700"/>
    </source>
</evidence>
<proteinExistence type="predicted"/>
<dbReference type="Proteomes" id="UP000315700">
    <property type="component" value="Chromosome"/>
</dbReference>
<evidence type="ECO:0008006" key="4">
    <source>
        <dbReference type="Google" id="ProtNLM"/>
    </source>
</evidence>
<dbReference type="EMBL" id="CP036271">
    <property type="protein sequence ID" value="QDT56103.1"/>
    <property type="molecule type" value="Genomic_DNA"/>
</dbReference>
<protein>
    <recommendedName>
        <fullName evidence="4">DUF983 domain-containing protein</fullName>
    </recommendedName>
</protein>
<keyword evidence="3" id="KW-1185">Reference proteome</keyword>
<organism evidence="2 3">
    <name type="scientific">Caulifigura coniformis</name>
    <dbReference type="NCBI Taxonomy" id="2527983"/>
    <lineage>
        <taxon>Bacteria</taxon>
        <taxon>Pseudomonadati</taxon>
        <taxon>Planctomycetota</taxon>
        <taxon>Planctomycetia</taxon>
        <taxon>Planctomycetales</taxon>
        <taxon>Planctomycetaceae</taxon>
        <taxon>Caulifigura</taxon>
    </lineage>
</organism>